<organism evidence="6 7">
    <name type="scientific">Bionectria ochroleuca</name>
    <name type="common">Gliocladium roseum</name>
    <dbReference type="NCBI Taxonomy" id="29856"/>
    <lineage>
        <taxon>Eukaryota</taxon>
        <taxon>Fungi</taxon>
        <taxon>Dikarya</taxon>
        <taxon>Ascomycota</taxon>
        <taxon>Pezizomycotina</taxon>
        <taxon>Sordariomycetes</taxon>
        <taxon>Hypocreomycetidae</taxon>
        <taxon>Hypocreales</taxon>
        <taxon>Bionectriaceae</taxon>
        <taxon>Clonostachys</taxon>
    </lineage>
</organism>
<dbReference type="Pfam" id="PF01544">
    <property type="entry name" value="CorA"/>
    <property type="match status" value="1"/>
</dbReference>
<proteinExistence type="predicted"/>
<comment type="caution">
    <text evidence="6">The sequence shown here is derived from an EMBL/GenBank/DDBJ whole genome shotgun (WGS) entry which is preliminary data.</text>
</comment>
<dbReference type="AlphaFoldDB" id="A0A8H7N4A3"/>
<dbReference type="InterPro" id="IPR045863">
    <property type="entry name" value="CorA_TM1_TM2"/>
</dbReference>
<dbReference type="PANTHER" id="PTHR21535">
    <property type="entry name" value="MAGNESIUM AND COBALT TRANSPORT PROTEIN/MITOCHONDRIAL IMPORT INNER MEMBRANE TRANSLOCASE SUBUNIT TIM8"/>
    <property type="match status" value="1"/>
</dbReference>
<gene>
    <name evidence="6" type="ORF">IM811_002345</name>
</gene>
<evidence type="ECO:0000313" key="6">
    <source>
        <dbReference type="EMBL" id="KAF9747011.1"/>
    </source>
</evidence>
<evidence type="ECO:0000256" key="5">
    <source>
        <dbReference type="SAM" id="Phobius"/>
    </source>
</evidence>
<evidence type="ECO:0000256" key="3">
    <source>
        <dbReference type="ARBA" id="ARBA00022989"/>
    </source>
</evidence>
<evidence type="ECO:0000256" key="4">
    <source>
        <dbReference type="ARBA" id="ARBA00023136"/>
    </source>
</evidence>
<dbReference type="GO" id="GO:0046873">
    <property type="term" value="F:metal ion transmembrane transporter activity"/>
    <property type="evidence" value="ECO:0007669"/>
    <property type="project" value="InterPro"/>
</dbReference>
<keyword evidence="2 5" id="KW-0812">Transmembrane</keyword>
<dbReference type="EMBL" id="JADCTT010000010">
    <property type="protein sequence ID" value="KAF9747011.1"/>
    <property type="molecule type" value="Genomic_DNA"/>
</dbReference>
<keyword evidence="3 5" id="KW-1133">Transmembrane helix</keyword>
<name>A0A8H7N4A3_BIOOC</name>
<dbReference type="SUPFAM" id="SSF144083">
    <property type="entry name" value="Magnesium transport protein CorA, transmembrane region"/>
    <property type="match status" value="1"/>
</dbReference>
<dbReference type="Proteomes" id="UP000616885">
    <property type="component" value="Unassembled WGS sequence"/>
</dbReference>
<dbReference type="GO" id="GO:0016020">
    <property type="term" value="C:membrane"/>
    <property type="evidence" value="ECO:0007669"/>
    <property type="project" value="UniProtKB-SubCell"/>
</dbReference>
<dbReference type="Gene3D" id="1.20.58.340">
    <property type="entry name" value="Magnesium transport protein CorA, transmembrane region"/>
    <property type="match status" value="1"/>
</dbReference>
<sequence length="190" mass="22311">MSKSGNDLNLLKRLIFDRQRWAAMRPLLQRHANRAISFGERYHHHYSEFDAIDELKKTVQDLRYSIRKQLDSLNSTYEILIEMESNLISLREAERSNSMTRSMKRLSWITFIFLPATFSASLFGMNINLLQDNPDWRWFLLIGGIFLSLTFIGWLTFKFTSLEEVLRKAATKAFKRQKLHGDAEKATKST</sequence>
<dbReference type="PANTHER" id="PTHR21535:SF51">
    <property type="entry name" value="MANGANESE RESISTANCE PROTEIN MNR2"/>
    <property type="match status" value="1"/>
</dbReference>
<comment type="subcellular location">
    <subcellularLocation>
        <location evidence="1">Membrane</location>
        <topology evidence="1">Multi-pass membrane protein</topology>
    </subcellularLocation>
</comment>
<accession>A0A8H7N4A3</accession>
<reference evidence="6" key="1">
    <citation type="submission" date="2020-10" db="EMBL/GenBank/DDBJ databases">
        <title>High-Quality Genome Resource of Clonostachys rosea strain S41 by Oxford Nanopore Long-Read Sequencing.</title>
        <authorList>
            <person name="Wang H."/>
        </authorList>
    </citation>
    <scope>NUCLEOTIDE SEQUENCE</scope>
    <source>
        <strain evidence="6">S41</strain>
    </source>
</reference>
<evidence type="ECO:0000313" key="7">
    <source>
        <dbReference type="Proteomes" id="UP000616885"/>
    </source>
</evidence>
<dbReference type="InterPro" id="IPR002523">
    <property type="entry name" value="MgTranspt_CorA/ZnTranspt_ZntB"/>
</dbReference>
<keyword evidence="4 5" id="KW-0472">Membrane</keyword>
<evidence type="ECO:0000256" key="1">
    <source>
        <dbReference type="ARBA" id="ARBA00004141"/>
    </source>
</evidence>
<feature type="transmembrane region" description="Helical" evidence="5">
    <location>
        <begin position="136"/>
        <end position="157"/>
    </location>
</feature>
<feature type="transmembrane region" description="Helical" evidence="5">
    <location>
        <begin position="106"/>
        <end position="130"/>
    </location>
</feature>
<evidence type="ECO:0000256" key="2">
    <source>
        <dbReference type="ARBA" id="ARBA00022692"/>
    </source>
</evidence>
<protein>
    <submittedName>
        <fullName evidence="6">Uncharacterized protein</fullName>
    </submittedName>
</protein>